<feature type="domain" description="Prepilin type IV endopeptidase peptidase" evidence="3">
    <location>
        <begin position="9"/>
        <end position="113"/>
    </location>
</feature>
<organism evidence="4 5">
    <name type="scientific">Hazenella coriacea</name>
    <dbReference type="NCBI Taxonomy" id="1179467"/>
    <lineage>
        <taxon>Bacteria</taxon>
        <taxon>Bacillati</taxon>
        <taxon>Bacillota</taxon>
        <taxon>Bacilli</taxon>
        <taxon>Bacillales</taxon>
        <taxon>Thermoactinomycetaceae</taxon>
        <taxon>Hazenella</taxon>
    </lineage>
</organism>
<dbReference type="Gene3D" id="1.20.120.1220">
    <property type="match status" value="1"/>
</dbReference>
<dbReference type="Proteomes" id="UP000294937">
    <property type="component" value="Unassembled WGS sequence"/>
</dbReference>
<feature type="transmembrane region" description="Helical" evidence="2">
    <location>
        <begin position="27"/>
        <end position="45"/>
    </location>
</feature>
<evidence type="ECO:0000256" key="2">
    <source>
        <dbReference type="SAM" id="Phobius"/>
    </source>
</evidence>
<protein>
    <submittedName>
        <fullName evidence="4">Type IV leader peptidase family protein</fullName>
    </submittedName>
</protein>
<evidence type="ECO:0000259" key="3">
    <source>
        <dbReference type="Pfam" id="PF01478"/>
    </source>
</evidence>
<keyword evidence="2" id="KW-0472">Membrane</keyword>
<accession>A0A4R3L5L0</accession>
<evidence type="ECO:0000313" key="4">
    <source>
        <dbReference type="EMBL" id="TCS94265.1"/>
    </source>
</evidence>
<reference evidence="4 5" key="1">
    <citation type="submission" date="2019-03" db="EMBL/GenBank/DDBJ databases">
        <title>Genomic Encyclopedia of Type Strains, Phase IV (KMG-IV): sequencing the most valuable type-strain genomes for metagenomic binning, comparative biology and taxonomic classification.</title>
        <authorList>
            <person name="Goeker M."/>
        </authorList>
    </citation>
    <scope>NUCLEOTIDE SEQUENCE [LARGE SCALE GENOMIC DNA]</scope>
    <source>
        <strain evidence="4 5">DSM 45707</strain>
    </source>
</reference>
<comment type="similarity">
    <text evidence="1">Belongs to the peptidase A24 family.</text>
</comment>
<proteinExistence type="inferred from homology"/>
<dbReference type="InterPro" id="IPR000045">
    <property type="entry name" value="Prepilin_IV_endopep_pep"/>
</dbReference>
<dbReference type="AlphaFoldDB" id="A0A4R3L5L0"/>
<dbReference type="InterPro" id="IPR050882">
    <property type="entry name" value="Prepilin_peptidase/N-MTase"/>
</dbReference>
<keyword evidence="2" id="KW-0812">Transmembrane</keyword>
<keyword evidence="2" id="KW-1133">Transmembrane helix</keyword>
<comment type="caution">
    <text evidence="4">The sequence shown here is derived from an EMBL/GenBank/DDBJ whole genome shotgun (WGS) entry which is preliminary data.</text>
</comment>
<feature type="transmembrane region" description="Helical" evidence="2">
    <location>
        <begin position="97"/>
        <end position="119"/>
    </location>
</feature>
<evidence type="ECO:0000256" key="1">
    <source>
        <dbReference type="ARBA" id="ARBA00005801"/>
    </source>
</evidence>
<name>A0A4R3L5L0_9BACL</name>
<dbReference type="Pfam" id="PF01478">
    <property type="entry name" value="Peptidase_A24"/>
    <property type="match status" value="1"/>
</dbReference>
<dbReference type="GO" id="GO:0005886">
    <property type="term" value="C:plasma membrane"/>
    <property type="evidence" value="ECO:0007669"/>
    <property type="project" value="TreeGrafter"/>
</dbReference>
<dbReference type="GO" id="GO:0006465">
    <property type="term" value="P:signal peptide processing"/>
    <property type="evidence" value="ECO:0007669"/>
    <property type="project" value="TreeGrafter"/>
</dbReference>
<dbReference type="GO" id="GO:0004190">
    <property type="term" value="F:aspartic-type endopeptidase activity"/>
    <property type="evidence" value="ECO:0007669"/>
    <property type="project" value="InterPro"/>
</dbReference>
<feature type="transmembrane region" description="Helical" evidence="2">
    <location>
        <begin position="131"/>
        <end position="148"/>
    </location>
</feature>
<sequence>MAEHLIYLTLLGILVAATITDLRHRLIYNRFILIGIAVTGVIRIFSHPKPWWEYVLTGFGVFIVLYLIAVVTDERSIGGGDVKLFGMMGLALGWEPFFIIFLLSHVLAAIYVIGLKIIYWKSTNRKTEFPFAPFILLATLIAYIYPFLLQ</sequence>
<dbReference type="RefSeq" id="WP_165875907.1">
    <property type="nucleotide sequence ID" value="NZ_SMAG01000004.1"/>
</dbReference>
<dbReference type="PANTHER" id="PTHR30487">
    <property type="entry name" value="TYPE 4 PREPILIN-LIKE PROTEINS LEADER PEPTIDE-PROCESSING ENZYME"/>
    <property type="match status" value="1"/>
</dbReference>
<dbReference type="PANTHER" id="PTHR30487:SF0">
    <property type="entry name" value="PREPILIN LEADER PEPTIDASE_N-METHYLTRANSFERASE-RELATED"/>
    <property type="match status" value="1"/>
</dbReference>
<gene>
    <name evidence="4" type="ORF">EDD58_104134</name>
</gene>
<feature type="transmembrane region" description="Helical" evidence="2">
    <location>
        <begin position="52"/>
        <end position="71"/>
    </location>
</feature>
<dbReference type="EMBL" id="SMAG01000004">
    <property type="protein sequence ID" value="TCS94265.1"/>
    <property type="molecule type" value="Genomic_DNA"/>
</dbReference>
<keyword evidence="5" id="KW-1185">Reference proteome</keyword>
<evidence type="ECO:0000313" key="5">
    <source>
        <dbReference type="Proteomes" id="UP000294937"/>
    </source>
</evidence>